<name>B4JBE2_DROGR</name>
<reference evidence="1 2" key="1">
    <citation type="journal article" date="2007" name="Nature">
        <title>Evolution of genes and genomes on the Drosophila phylogeny.</title>
        <authorList>
            <consortium name="Drosophila 12 Genomes Consortium"/>
            <person name="Clark A.G."/>
            <person name="Eisen M.B."/>
            <person name="Smith D.R."/>
            <person name="Bergman C.M."/>
            <person name="Oliver B."/>
            <person name="Markow T.A."/>
            <person name="Kaufman T.C."/>
            <person name="Kellis M."/>
            <person name="Gelbart W."/>
            <person name="Iyer V.N."/>
            <person name="Pollard D.A."/>
            <person name="Sackton T.B."/>
            <person name="Larracuente A.M."/>
            <person name="Singh N.D."/>
            <person name="Abad J.P."/>
            <person name="Abt D.N."/>
            <person name="Adryan B."/>
            <person name="Aguade M."/>
            <person name="Akashi H."/>
            <person name="Anderson W.W."/>
            <person name="Aquadro C.F."/>
            <person name="Ardell D.H."/>
            <person name="Arguello R."/>
            <person name="Artieri C.G."/>
            <person name="Barbash D.A."/>
            <person name="Barker D."/>
            <person name="Barsanti P."/>
            <person name="Batterham P."/>
            <person name="Batzoglou S."/>
            <person name="Begun D."/>
            <person name="Bhutkar A."/>
            <person name="Blanco E."/>
            <person name="Bosak S.A."/>
            <person name="Bradley R.K."/>
            <person name="Brand A.D."/>
            <person name="Brent M.R."/>
            <person name="Brooks A.N."/>
            <person name="Brown R.H."/>
            <person name="Butlin R.K."/>
            <person name="Caggese C."/>
            <person name="Calvi B.R."/>
            <person name="Bernardo de Carvalho A."/>
            <person name="Caspi A."/>
            <person name="Castrezana S."/>
            <person name="Celniker S.E."/>
            <person name="Chang J.L."/>
            <person name="Chapple C."/>
            <person name="Chatterji S."/>
            <person name="Chinwalla A."/>
            <person name="Civetta A."/>
            <person name="Clifton S.W."/>
            <person name="Comeron J.M."/>
            <person name="Costello J.C."/>
            <person name="Coyne J.A."/>
            <person name="Daub J."/>
            <person name="David R.G."/>
            <person name="Delcher A.L."/>
            <person name="Delehaunty K."/>
            <person name="Do C.B."/>
            <person name="Ebling H."/>
            <person name="Edwards K."/>
            <person name="Eickbush T."/>
            <person name="Evans J.D."/>
            <person name="Filipski A."/>
            <person name="Findeiss S."/>
            <person name="Freyhult E."/>
            <person name="Fulton L."/>
            <person name="Fulton R."/>
            <person name="Garcia A.C."/>
            <person name="Gardiner A."/>
            <person name="Garfield D.A."/>
            <person name="Garvin B.E."/>
            <person name="Gibson G."/>
            <person name="Gilbert D."/>
            <person name="Gnerre S."/>
            <person name="Godfrey J."/>
            <person name="Good R."/>
            <person name="Gotea V."/>
            <person name="Gravely B."/>
            <person name="Greenberg A.J."/>
            <person name="Griffiths-Jones S."/>
            <person name="Gross S."/>
            <person name="Guigo R."/>
            <person name="Gustafson E.A."/>
            <person name="Haerty W."/>
            <person name="Hahn M.W."/>
            <person name="Halligan D.L."/>
            <person name="Halpern A.L."/>
            <person name="Halter G.M."/>
            <person name="Han M.V."/>
            <person name="Heger A."/>
            <person name="Hillier L."/>
            <person name="Hinrichs A.S."/>
            <person name="Holmes I."/>
            <person name="Hoskins R.A."/>
            <person name="Hubisz M.J."/>
            <person name="Hultmark D."/>
            <person name="Huntley M.A."/>
            <person name="Jaffe D.B."/>
            <person name="Jagadeeshan S."/>
            <person name="Jeck W.R."/>
            <person name="Johnson J."/>
            <person name="Jones C.D."/>
            <person name="Jordan W.C."/>
            <person name="Karpen G.H."/>
            <person name="Kataoka E."/>
            <person name="Keightley P.D."/>
            <person name="Kheradpour P."/>
            <person name="Kirkness E.F."/>
            <person name="Koerich L.B."/>
            <person name="Kristiansen K."/>
            <person name="Kudrna D."/>
            <person name="Kulathinal R.J."/>
            <person name="Kumar S."/>
            <person name="Kwok R."/>
            <person name="Lander E."/>
            <person name="Langley C.H."/>
            <person name="Lapoint R."/>
            <person name="Lazzaro B.P."/>
            <person name="Lee S.J."/>
            <person name="Levesque L."/>
            <person name="Li R."/>
            <person name="Lin C.F."/>
            <person name="Lin M.F."/>
            <person name="Lindblad-Toh K."/>
            <person name="Llopart A."/>
            <person name="Long M."/>
            <person name="Low L."/>
            <person name="Lozovsky E."/>
            <person name="Lu J."/>
            <person name="Luo M."/>
            <person name="Machado C.A."/>
            <person name="Makalowski W."/>
            <person name="Marzo M."/>
            <person name="Matsuda M."/>
            <person name="Matzkin L."/>
            <person name="McAllister B."/>
            <person name="McBride C.S."/>
            <person name="McKernan B."/>
            <person name="McKernan K."/>
            <person name="Mendez-Lago M."/>
            <person name="Minx P."/>
            <person name="Mollenhauer M.U."/>
            <person name="Montooth K."/>
            <person name="Mount S.M."/>
            <person name="Mu X."/>
            <person name="Myers E."/>
            <person name="Negre B."/>
            <person name="Newfeld S."/>
            <person name="Nielsen R."/>
            <person name="Noor M.A."/>
            <person name="O'Grady P."/>
            <person name="Pachter L."/>
            <person name="Papaceit M."/>
            <person name="Parisi M.J."/>
            <person name="Parisi M."/>
            <person name="Parts L."/>
            <person name="Pedersen J.S."/>
            <person name="Pesole G."/>
            <person name="Phillippy A.M."/>
            <person name="Ponting C.P."/>
            <person name="Pop M."/>
            <person name="Porcelli D."/>
            <person name="Powell J.R."/>
            <person name="Prohaska S."/>
            <person name="Pruitt K."/>
            <person name="Puig M."/>
            <person name="Quesneville H."/>
            <person name="Ram K.R."/>
            <person name="Rand D."/>
            <person name="Rasmussen M.D."/>
            <person name="Reed L.K."/>
            <person name="Reenan R."/>
            <person name="Reily A."/>
            <person name="Remington K.A."/>
            <person name="Rieger T.T."/>
            <person name="Ritchie M.G."/>
            <person name="Robin C."/>
            <person name="Rogers Y.H."/>
            <person name="Rohde C."/>
            <person name="Rozas J."/>
            <person name="Rubenfield M.J."/>
            <person name="Ruiz A."/>
            <person name="Russo S."/>
            <person name="Salzberg S.L."/>
            <person name="Sanchez-Gracia A."/>
            <person name="Saranga D.J."/>
            <person name="Sato H."/>
            <person name="Schaeffer S.W."/>
            <person name="Schatz M.C."/>
            <person name="Schlenke T."/>
            <person name="Schwartz R."/>
            <person name="Segarra C."/>
            <person name="Singh R.S."/>
            <person name="Sirot L."/>
            <person name="Sirota M."/>
            <person name="Sisneros N.B."/>
            <person name="Smith C.D."/>
            <person name="Smith T.F."/>
            <person name="Spieth J."/>
            <person name="Stage D.E."/>
            <person name="Stark A."/>
            <person name="Stephan W."/>
            <person name="Strausberg R.L."/>
            <person name="Strempel S."/>
            <person name="Sturgill D."/>
            <person name="Sutton G."/>
            <person name="Sutton G.G."/>
            <person name="Tao W."/>
            <person name="Teichmann S."/>
            <person name="Tobari Y.N."/>
            <person name="Tomimura Y."/>
            <person name="Tsolas J.M."/>
            <person name="Valente V.L."/>
            <person name="Venter E."/>
            <person name="Venter J.C."/>
            <person name="Vicario S."/>
            <person name="Vieira F.G."/>
            <person name="Vilella A.J."/>
            <person name="Villasante A."/>
            <person name="Walenz B."/>
            <person name="Wang J."/>
            <person name="Wasserman M."/>
            <person name="Watts T."/>
            <person name="Wilson D."/>
            <person name="Wilson R.K."/>
            <person name="Wing R.A."/>
            <person name="Wolfner M.F."/>
            <person name="Wong A."/>
            <person name="Wong G.K."/>
            <person name="Wu C.I."/>
            <person name="Wu G."/>
            <person name="Yamamoto D."/>
            <person name="Yang H.P."/>
            <person name="Yang S.P."/>
            <person name="Yorke J.A."/>
            <person name="Yoshida K."/>
            <person name="Zdobnov E."/>
            <person name="Zhang P."/>
            <person name="Zhang Y."/>
            <person name="Zimin A.V."/>
            <person name="Baldwin J."/>
            <person name="Abdouelleil A."/>
            <person name="Abdulkadir J."/>
            <person name="Abebe A."/>
            <person name="Abera B."/>
            <person name="Abreu J."/>
            <person name="Acer S.C."/>
            <person name="Aftuck L."/>
            <person name="Alexander A."/>
            <person name="An P."/>
            <person name="Anderson E."/>
            <person name="Anderson S."/>
            <person name="Arachi H."/>
            <person name="Azer M."/>
            <person name="Bachantsang P."/>
            <person name="Barry A."/>
            <person name="Bayul T."/>
            <person name="Berlin A."/>
            <person name="Bessette D."/>
            <person name="Bloom T."/>
            <person name="Blye J."/>
            <person name="Boguslavskiy L."/>
            <person name="Bonnet C."/>
            <person name="Boukhgalter B."/>
            <person name="Bourzgui I."/>
            <person name="Brown A."/>
            <person name="Cahill P."/>
            <person name="Channer S."/>
            <person name="Cheshatsang Y."/>
            <person name="Chuda L."/>
            <person name="Citroen M."/>
            <person name="Collymore A."/>
            <person name="Cooke P."/>
            <person name="Costello M."/>
            <person name="D'Aco K."/>
            <person name="Daza R."/>
            <person name="De Haan G."/>
            <person name="DeGray S."/>
            <person name="DeMaso C."/>
            <person name="Dhargay N."/>
            <person name="Dooley K."/>
            <person name="Dooley E."/>
            <person name="Doricent M."/>
            <person name="Dorje P."/>
            <person name="Dorjee K."/>
            <person name="Dupes A."/>
            <person name="Elong R."/>
            <person name="Falk J."/>
            <person name="Farina A."/>
            <person name="Faro S."/>
            <person name="Ferguson D."/>
            <person name="Fisher S."/>
            <person name="Foley C.D."/>
            <person name="Franke A."/>
            <person name="Friedrich D."/>
            <person name="Gadbois L."/>
            <person name="Gearin G."/>
            <person name="Gearin C.R."/>
            <person name="Giannoukos G."/>
            <person name="Goode T."/>
            <person name="Graham J."/>
            <person name="Grandbois E."/>
            <person name="Grewal S."/>
            <person name="Gyaltsen K."/>
            <person name="Hafez N."/>
            <person name="Hagos B."/>
            <person name="Hall J."/>
            <person name="Henson C."/>
            <person name="Hollinger A."/>
            <person name="Honan T."/>
            <person name="Huard M.D."/>
            <person name="Hughes L."/>
            <person name="Hurhula B."/>
            <person name="Husby M.E."/>
            <person name="Kamat A."/>
            <person name="Kanga B."/>
            <person name="Kashin S."/>
            <person name="Khazanovich D."/>
            <person name="Kisner P."/>
            <person name="Lance K."/>
            <person name="Lara M."/>
            <person name="Lee W."/>
            <person name="Lennon N."/>
            <person name="Letendre F."/>
            <person name="LeVine R."/>
            <person name="Lipovsky A."/>
            <person name="Liu X."/>
            <person name="Liu J."/>
            <person name="Liu S."/>
            <person name="Lokyitsang T."/>
            <person name="Lokyitsang Y."/>
            <person name="Lubonja R."/>
            <person name="Lui A."/>
            <person name="MacDonald P."/>
            <person name="Magnisalis V."/>
            <person name="Maru K."/>
            <person name="Matthews C."/>
            <person name="McCusker W."/>
            <person name="McDonough S."/>
            <person name="Mehta T."/>
            <person name="Meldrim J."/>
            <person name="Meneus L."/>
            <person name="Mihai O."/>
            <person name="Mihalev A."/>
            <person name="Mihova T."/>
            <person name="Mittelman R."/>
            <person name="Mlenga V."/>
            <person name="Montmayeur A."/>
            <person name="Mulrain L."/>
            <person name="Navidi A."/>
            <person name="Naylor J."/>
            <person name="Negash T."/>
            <person name="Nguyen T."/>
            <person name="Nguyen N."/>
            <person name="Nicol R."/>
            <person name="Norbu C."/>
            <person name="Norbu N."/>
            <person name="Novod N."/>
            <person name="O'Neill B."/>
            <person name="Osman S."/>
            <person name="Markiewicz E."/>
            <person name="Oyono O.L."/>
            <person name="Patti C."/>
            <person name="Phunkhang P."/>
            <person name="Pierre F."/>
            <person name="Priest M."/>
            <person name="Raghuraman S."/>
            <person name="Rege F."/>
            <person name="Reyes R."/>
            <person name="Rise C."/>
            <person name="Rogov P."/>
            <person name="Ross K."/>
            <person name="Ryan E."/>
            <person name="Settipalli S."/>
            <person name="Shea T."/>
            <person name="Sherpa N."/>
            <person name="Shi L."/>
            <person name="Shih D."/>
            <person name="Sparrow T."/>
            <person name="Spaulding J."/>
            <person name="Stalker J."/>
            <person name="Stange-Thomann N."/>
            <person name="Stavropoulos S."/>
            <person name="Stone C."/>
            <person name="Strader C."/>
            <person name="Tesfaye S."/>
            <person name="Thomson T."/>
            <person name="Thoulutsang Y."/>
            <person name="Thoulutsang D."/>
            <person name="Topham K."/>
            <person name="Topping I."/>
            <person name="Tsamla T."/>
            <person name="Vassiliev H."/>
            <person name="Vo A."/>
            <person name="Wangchuk T."/>
            <person name="Wangdi T."/>
            <person name="Weiand M."/>
            <person name="Wilkinson J."/>
            <person name="Wilson A."/>
            <person name="Yadav S."/>
            <person name="Young G."/>
            <person name="Yu Q."/>
            <person name="Zembek L."/>
            <person name="Zhong D."/>
            <person name="Zimmer A."/>
            <person name="Zwirko Z."/>
            <person name="Jaffe D.B."/>
            <person name="Alvarez P."/>
            <person name="Brockman W."/>
            <person name="Butler J."/>
            <person name="Chin C."/>
            <person name="Gnerre S."/>
            <person name="Grabherr M."/>
            <person name="Kleber M."/>
            <person name="Mauceli E."/>
            <person name="MacCallum I."/>
        </authorList>
    </citation>
    <scope>NUCLEOTIDE SEQUENCE [LARGE SCALE GENOMIC DNA]</scope>
    <source>
        <strain evidence="2">Tucson 15287-2541.00</strain>
    </source>
</reference>
<evidence type="ECO:0000313" key="1">
    <source>
        <dbReference type="EMBL" id="EDW02947.1"/>
    </source>
</evidence>
<gene>
    <name evidence="1" type="primary">Dgri\GH10971</name>
    <name evidence="1" type="ORF">Dgri_GH10971</name>
</gene>
<dbReference type="AlphaFoldDB" id="B4JBE2"/>
<dbReference type="OrthoDB" id="2430314at2759"/>
<dbReference type="PhylomeDB" id="B4JBE2"/>
<dbReference type="HOGENOM" id="CLU_730111_0_0_1"/>
<dbReference type="Proteomes" id="UP000001070">
    <property type="component" value="Unassembled WGS sequence"/>
</dbReference>
<proteinExistence type="predicted"/>
<dbReference type="EMBL" id="CH916368">
    <property type="protein sequence ID" value="EDW02947.1"/>
    <property type="molecule type" value="Genomic_DNA"/>
</dbReference>
<organism evidence="2">
    <name type="scientific">Drosophila grimshawi</name>
    <name type="common">Hawaiian fruit fly</name>
    <name type="synonym">Idiomyia grimshawi</name>
    <dbReference type="NCBI Taxonomy" id="7222"/>
    <lineage>
        <taxon>Eukaryota</taxon>
        <taxon>Metazoa</taxon>
        <taxon>Ecdysozoa</taxon>
        <taxon>Arthropoda</taxon>
        <taxon>Hexapoda</taxon>
        <taxon>Insecta</taxon>
        <taxon>Pterygota</taxon>
        <taxon>Neoptera</taxon>
        <taxon>Endopterygota</taxon>
        <taxon>Diptera</taxon>
        <taxon>Brachycera</taxon>
        <taxon>Muscomorpha</taxon>
        <taxon>Ephydroidea</taxon>
        <taxon>Drosophilidae</taxon>
        <taxon>Drosophila</taxon>
        <taxon>Hawaiian Drosophila</taxon>
    </lineage>
</organism>
<dbReference type="OMA" id="QNISPFN"/>
<dbReference type="InParanoid" id="B4JBE2"/>
<protein>
    <submittedName>
        <fullName evidence="1">GH10971</fullName>
    </submittedName>
</protein>
<dbReference type="eggNOG" id="KOG4585">
    <property type="taxonomic scope" value="Eukaryota"/>
</dbReference>
<keyword evidence="2" id="KW-1185">Reference proteome</keyword>
<evidence type="ECO:0000313" key="2">
    <source>
        <dbReference type="Proteomes" id="UP000001070"/>
    </source>
</evidence>
<dbReference type="KEGG" id="dgr:6561582"/>
<sequence>MEDIKLVQRFLNDMQHIKDFEHFKNATGLPSKQINAIEINKVKRRRFNPLDEMNEIEFRKKYRYTKENMRRIIEIVRDDLEVDYFESMKRNQVPIDLQILSAIRFFGGTEHPQLTAMAHGVTLHTLAKITRRVASVLSSKASSYIRMPTTLSEKERMMRSFQALSNMPQVIGALVQTTVHLQLESSRAQANRSAYSGTESESSVPTEELLHLQLVSDGEFKIRDLDIHLSEELDLNNASELFSLSRIKERFEQNEFRGRILLGNDSLSCSNSLFTPVQHPKTKSEELYNHAHALTFAPAIKCLNIWMRRFGILDSELLGTFGSAKQTITALALLHNMAMEWNDPSIDADSIISFYKPNFLSYAPGISLVEEQRNRKYFIKSHFASN</sequence>
<accession>B4JBE2</accession>